<keyword evidence="2" id="KW-1133">Transmembrane helix</keyword>
<keyword evidence="2" id="KW-0472">Membrane</keyword>
<dbReference type="Pfam" id="PF19814">
    <property type="entry name" value="DUF6297"/>
    <property type="match status" value="1"/>
</dbReference>
<feature type="transmembrane region" description="Helical" evidence="2">
    <location>
        <begin position="309"/>
        <end position="342"/>
    </location>
</feature>
<feature type="transmembrane region" description="Helical" evidence="2">
    <location>
        <begin position="73"/>
        <end position="96"/>
    </location>
</feature>
<feature type="region of interest" description="Disordered" evidence="1">
    <location>
        <begin position="420"/>
        <end position="441"/>
    </location>
</feature>
<organism evidence="3 4">
    <name type="scientific">Arthrobacter bussei</name>
    <dbReference type="NCBI Taxonomy" id="2594179"/>
    <lineage>
        <taxon>Bacteria</taxon>
        <taxon>Bacillati</taxon>
        <taxon>Actinomycetota</taxon>
        <taxon>Actinomycetes</taxon>
        <taxon>Micrococcales</taxon>
        <taxon>Micrococcaceae</taxon>
        <taxon>Arthrobacter</taxon>
    </lineage>
</organism>
<dbReference type="AlphaFoldDB" id="A0A7X1TNL3"/>
<evidence type="ECO:0000256" key="1">
    <source>
        <dbReference type="SAM" id="MobiDB-lite"/>
    </source>
</evidence>
<reference evidence="4" key="1">
    <citation type="submission" date="2019-07" db="EMBL/GenBank/DDBJ databases">
        <title>Arthrobacter KR32 sp. nov., isolated from mountain cheese made of cows milk.</title>
        <authorList>
            <person name="Flegler A."/>
        </authorList>
    </citation>
    <scope>NUCLEOTIDE SEQUENCE [LARGE SCALE GENOMIC DNA]</scope>
    <source>
        <strain evidence="4">KR32</strain>
    </source>
</reference>
<feature type="transmembrane region" description="Helical" evidence="2">
    <location>
        <begin position="376"/>
        <end position="396"/>
    </location>
</feature>
<dbReference type="Proteomes" id="UP000326464">
    <property type="component" value="Unassembled WGS sequence"/>
</dbReference>
<feature type="transmembrane region" description="Helical" evidence="2">
    <location>
        <begin position="32"/>
        <end position="53"/>
    </location>
</feature>
<feature type="transmembrane region" description="Helical" evidence="2">
    <location>
        <begin position="160"/>
        <end position="182"/>
    </location>
</feature>
<keyword evidence="4" id="KW-1185">Reference proteome</keyword>
<gene>
    <name evidence="3" type="ORF">FNH21_08310</name>
</gene>
<sequence length="498" mass="51791">MLLPRDVVRSTRRAARQYNKARSSTRDLFVDVYSNALAAVCVMMMVGSLVVALREEITARNIGDSTLVAEQSQVVPAGILCMVVAYLALVGVVVLARKLGPVTVGQAEAAWWLPLPIDRRPMVLPSFLTRLVAVGSISSITYVPFSVLTTFDRSPSAHGIAAVTFGGGGVVAVTGAAVLQLAPATTGRRAGIFLALLPIAALPFITSTVLPLVLVASLAAALLAYLVPRVGDVHGTELQRGGAVSGHAAASIFFVDLNELRRSLMVAPSAHVSFRGSRYYGRHTRGPLAALVRADVVAFLRVQPPPTAALVWLGLSVGVTVMTPTLPVVLQLTVILIAGCLVTAGTGTVARQTAVTAELDTLLPISPALVRCSRTLMPALAMATWTGALTGALVVLGAGTPVFVLLGVLAGAGMGAGATRAATRPPTDWTTPPVETPFGPVPRNQMSSLLRGTDMTVLAMTPLLLALYLGTVHPWLIIAQLIASTTAITVQASNPGPR</sequence>
<name>A0A7X1TNL3_9MICC</name>
<feature type="transmembrane region" description="Helical" evidence="2">
    <location>
        <begin position="194"/>
        <end position="227"/>
    </location>
</feature>
<evidence type="ECO:0000256" key="2">
    <source>
        <dbReference type="SAM" id="Phobius"/>
    </source>
</evidence>
<keyword evidence="2" id="KW-0812">Transmembrane</keyword>
<feature type="transmembrane region" description="Helical" evidence="2">
    <location>
        <begin position="449"/>
        <end position="469"/>
    </location>
</feature>
<proteinExistence type="predicted"/>
<dbReference type="RefSeq" id="WP_191931767.1">
    <property type="nucleotide sequence ID" value="NZ_VJXX01000002.1"/>
</dbReference>
<dbReference type="InterPro" id="IPR046264">
    <property type="entry name" value="DUF6297"/>
</dbReference>
<evidence type="ECO:0000313" key="4">
    <source>
        <dbReference type="Proteomes" id="UP000326464"/>
    </source>
</evidence>
<feature type="compositionally biased region" description="Low complexity" evidence="1">
    <location>
        <begin position="420"/>
        <end position="433"/>
    </location>
</feature>
<dbReference type="EMBL" id="VJXX01000002">
    <property type="protein sequence ID" value="MPY10721.1"/>
    <property type="molecule type" value="Genomic_DNA"/>
</dbReference>
<feature type="transmembrane region" description="Helical" evidence="2">
    <location>
        <begin position="127"/>
        <end position="148"/>
    </location>
</feature>
<protein>
    <submittedName>
        <fullName evidence="3">Uncharacterized protein</fullName>
    </submittedName>
</protein>
<accession>A0A7X1TNL3</accession>
<feature type="transmembrane region" description="Helical" evidence="2">
    <location>
        <begin position="402"/>
        <end position="422"/>
    </location>
</feature>
<comment type="caution">
    <text evidence="3">The sequence shown here is derived from an EMBL/GenBank/DDBJ whole genome shotgun (WGS) entry which is preliminary data.</text>
</comment>
<evidence type="ECO:0000313" key="3">
    <source>
        <dbReference type="EMBL" id="MPY10721.1"/>
    </source>
</evidence>